<evidence type="ECO:0000313" key="2">
    <source>
        <dbReference type="EMBL" id="PXY01538.1"/>
    </source>
</evidence>
<reference evidence="2 3" key="1">
    <citation type="submission" date="2018-05" db="EMBL/GenBank/DDBJ databases">
        <title>Marinifilum breve JC075T sp. nov., a marine bacterium isolated from Yongle Blue Hole in the South China Sea.</title>
        <authorList>
            <person name="Fu T."/>
        </authorList>
    </citation>
    <scope>NUCLEOTIDE SEQUENCE [LARGE SCALE GENOMIC DNA]</scope>
    <source>
        <strain evidence="2 3">JC075</strain>
    </source>
</reference>
<proteinExistence type="predicted"/>
<dbReference type="InterPro" id="IPR025366">
    <property type="entry name" value="DUF4270"/>
</dbReference>
<dbReference type="Pfam" id="PF14092">
    <property type="entry name" value="DUF4270"/>
    <property type="match status" value="1"/>
</dbReference>
<dbReference type="OrthoDB" id="1092930at2"/>
<protein>
    <recommendedName>
        <fullName evidence="4">DUF4270 domain-containing protein</fullName>
    </recommendedName>
</protein>
<dbReference type="Proteomes" id="UP000248079">
    <property type="component" value="Unassembled WGS sequence"/>
</dbReference>
<sequence length="493" mass="56247">MRMRTNHVLLLLLALSLFISCNSNNFEEHKIGDNLIDENSEVVLIDSLTIKSSTVIMDSLVTSGFKKSILGRYQDEFLGDVKTEFYGVLDFSGGFKKPTSSEGADINIEFDSLVFMAYPDTLYFGDTLQPQRIIINQLSEEIELPDNELAYYAHSKFDYNENPLLDTEFFLKPVKQSKYNQVIDNHGAEGEIDYSEKYYGKGIFIKMENADAIALGKEIVDSVNTESEIFNNVNQWHKFIKGLVIRPGDENTVMWQAPIGEGKLKLRLYYHETDYEDAGKQKFHDFQIVADGPDEQKSFTNYSSDRSSTPQGLDRLIKQEDELDSEQTDHLTFIQGGVGLYTKINIPYIENLKRLGIAGGVLKAELIMYPKNDSFDDELFPLPTADKFSRLTSLILYNTNEDNEFRSFIPGVNNTAIAFRVNDNLQNKDETFYSVDLTSYVNSVVVSGKEYEDAILIGIQREVVGNTYDRLIIEDDPDSDYRMKLKVTYVIQR</sequence>
<gene>
    <name evidence="2" type="ORF">DF185_08620</name>
</gene>
<dbReference type="EMBL" id="QFLI01000003">
    <property type="protein sequence ID" value="PXY01538.1"/>
    <property type="molecule type" value="Genomic_DNA"/>
</dbReference>
<comment type="caution">
    <text evidence="2">The sequence shown here is derived from an EMBL/GenBank/DDBJ whole genome shotgun (WGS) entry which is preliminary data.</text>
</comment>
<evidence type="ECO:0000256" key="1">
    <source>
        <dbReference type="SAM" id="SignalP"/>
    </source>
</evidence>
<dbReference type="AlphaFoldDB" id="A0A2V3ZYP7"/>
<feature type="chain" id="PRO_5015913319" description="DUF4270 domain-containing protein" evidence="1">
    <location>
        <begin position="26"/>
        <end position="493"/>
    </location>
</feature>
<feature type="signal peptide" evidence="1">
    <location>
        <begin position="1"/>
        <end position="25"/>
    </location>
</feature>
<evidence type="ECO:0008006" key="4">
    <source>
        <dbReference type="Google" id="ProtNLM"/>
    </source>
</evidence>
<name>A0A2V3ZYP7_9BACT</name>
<keyword evidence="3" id="KW-1185">Reference proteome</keyword>
<keyword evidence="1" id="KW-0732">Signal</keyword>
<dbReference type="PROSITE" id="PS51257">
    <property type="entry name" value="PROKAR_LIPOPROTEIN"/>
    <property type="match status" value="1"/>
</dbReference>
<accession>A0A2V3ZYP7</accession>
<evidence type="ECO:0000313" key="3">
    <source>
        <dbReference type="Proteomes" id="UP000248079"/>
    </source>
</evidence>
<organism evidence="2 3">
    <name type="scientific">Marinifilum breve</name>
    <dbReference type="NCBI Taxonomy" id="2184082"/>
    <lineage>
        <taxon>Bacteria</taxon>
        <taxon>Pseudomonadati</taxon>
        <taxon>Bacteroidota</taxon>
        <taxon>Bacteroidia</taxon>
        <taxon>Marinilabiliales</taxon>
        <taxon>Marinifilaceae</taxon>
    </lineage>
</organism>